<sequence>MADEKAEPQLLIVSWGFFRSRSFRIADGAADPVPEFTPHGPEASTGFAEALRTVHRAPDFTST</sequence>
<dbReference type="RefSeq" id="WP_068924334.1">
    <property type="nucleotide sequence ID" value="NZ_BMQP01000013.1"/>
</dbReference>
<accession>A0A8J3RXJ3</accession>
<dbReference type="Proteomes" id="UP000655044">
    <property type="component" value="Unassembled WGS sequence"/>
</dbReference>
<evidence type="ECO:0000313" key="1">
    <source>
        <dbReference type="EMBL" id="GIH83145.1"/>
    </source>
</evidence>
<protein>
    <submittedName>
        <fullName evidence="1">Uncharacterized protein</fullName>
    </submittedName>
</protein>
<keyword evidence="2" id="KW-1185">Reference proteome</keyword>
<dbReference type="EMBL" id="BOOI01000012">
    <property type="protein sequence ID" value="GIH83145.1"/>
    <property type="molecule type" value="Genomic_DNA"/>
</dbReference>
<dbReference type="AlphaFoldDB" id="A0A8J3RXJ3"/>
<evidence type="ECO:0000313" key="2">
    <source>
        <dbReference type="Proteomes" id="UP000655044"/>
    </source>
</evidence>
<comment type="caution">
    <text evidence="1">The sequence shown here is derived from an EMBL/GenBank/DDBJ whole genome shotgun (WGS) entry which is preliminary data.</text>
</comment>
<gene>
    <name evidence="1" type="ORF">Pro02_15530</name>
</gene>
<proteinExistence type="predicted"/>
<reference evidence="1" key="1">
    <citation type="submission" date="2021-01" db="EMBL/GenBank/DDBJ databases">
        <title>Whole genome shotgun sequence of Planobispora rosea NBRC 15558.</title>
        <authorList>
            <person name="Komaki H."/>
            <person name="Tamura T."/>
        </authorList>
    </citation>
    <scope>NUCLEOTIDE SEQUENCE</scope>
    <source>
        <strain evidence="1">NBRC 15558</strain>
    </source>
</reference>
<name>A0A8J3RXJ3_PLARO</name>
<organism evidence="1 2">
    <name type="scientific">Planobispora rosea</name>
    <dbReference type="NCBI Taxonomy" id="35762"/>
    <lineage>
        <taxon>Bacteria</taxon>
        <taxon>Bacillati</taxon>
        <taxon>Actinomycetota</taxon>
        <taxon>Actinomycetes</taxon>
        <taxon>Streptosporangiales</taxon>
        <taxon>Streptosporangiaceae</taxon>
        <taxon>Planobispora</taxon>
    </lineage>
</organism>